<evidence type="ECO:0000313" key="3">
    <source>
        <dbReference type="Proteomes" id="UP000198623"/>
    </source>
</evidence>
<dbReference type="Pfam" id="PF06527">
    <property type="entry name" value="TniQ"/>
    <property type="match status" value="1"/>
</dbReference>
<protein>
    <submittedName>
        <fullName evidence="2">TniQ protein</fullName>
    </submittedName>
</protein>
<dbReference type="OrthoDB" id="6917259at2"/>
<dbReference type="STRING" id="1045558.SAMN05216175_102422"/>
<evidence type="ECO:0000259" key="1">
    <source>
        <dbReference type="Pfam" id="PF06527"/>
    </source>
</evidence>
<organism evidence="2 3">
    <name type="scientific">Neptunomonas qingdaonensis</name>
    <dbReference type="NCBI Taxonomy" id="1045558"/>
    <lineage>
        <taxon>Bacteria</taxon>
        <taxon>Pseudomonadati</taxon>
        <taxon>Pseudomonadota</taxon>
        <taxon>Gammaproteobacteria</taxon>
        <taxon>Oceanospirillales</taxon>
        <taxon>Oceanospirillaceae</taxon>
        <taxon>Neptunomonas</taxon>
    </lineage>
</organism>
<dbReference type="Proteomes" id="UP000198623">
    <property type="component" value="Unassembled WGS sequence"/>
</dbReference>
<sequence>MFIARPKPKANEHILSYLIRLSGLNGYKNPIQVLRCSGVLIANNRLPTTSLLLGKTDLRPLATLCTLSPREFQKMTVQSSQDGTLRFNSLEFPAQSVGLNRPKFCPQCFIELGYQPVHHLFLATTHCTKHSTVLLDCLPDTNTRLTWATPYLARKLEWIAKSEYTPSNPDPQEQEVSNAIHQLITNEPSTLGIEGLPEVTLFDFLLLLHFFVKFHHRMIANSALRLKTNSNKDLIPIFSIAFNYLKDWPHGYYSLLQHFESSPMSRRGKEGIRHCFRDLYDDLYTGSFYISNAYSFLRYWFENYLKDKYSSSSFSSSISRTTLQIHKSAQYLSKKTSMQLLQCSSSRINVYVRQELLKEHFLTRGLHAVFLREEILELKENLAHYLSLSEAASALQISNYQARQVFSADVIQHIIKPDDLNRDWLIDAEEINNWISHLQQLACKRFPKGYKKATFKQLQLRGESITMTIKKMLQREHLFTFTPEKSQPLNLYQFTIGVDSFFQPEGYLSPYQAAHQLGVSINAIYDFLQRGFLKYECHNTGRTARPIKLIPTSSLSVFTTTYALKHQIPRHLMNKYRLISGPKINSGIINLYSPKAICP</sequence>
<gene>
    <name evidence="2" type="ORF">SAMN05216175_102422</name>
</gene>
<dbReference type="AlphaFoldDB" id="A0A1I2NDC4"/>
<name>A0A1I2NDC4_9GAMM</name>
<dbReference type="InterPro" id="IPR009492">
    <property type="entry name" value="TniQ"/>
</dbReference>
<dbReference type="RefSeq" id="WP_090725217.1">
    <property type="nucleotide sequence ID" value="NZ_FOOU01000002.1"/>
</dbReference>
<dbReference type="EMBL" id="FOOU01000002">
    <property type="protein sequence ID" value="SFG01583.1"/>
    <property type="molecule type" value="Genomic_DNA"/>
</dbReference>
<proteinExistence type="predicted"/>
<evidence type="ECO:0000313" key="2">
    <source>
        <dbReference type="EMBL" id="SFG01583.1"/>
    </source>
</evidence>
<feature type="domain" description="TniQ" evidence="1">
    <location>
        <begin position="5"/>
        <end position="134"/>
    </location>
</feature>
<keyword evidence="3" id="KW-1185">Reference proteome</keyword>
<accession>A0A1I2NDC4</accession>
<reference evidence="3" key="1">
    <citation type="submission" date="2016-10" db="EMBL/GenBank/DDBJ databases">
        <authorList>
            <person name="Varghese N."/>
            <person name="Submissions S."/>
        </authorList>
    </citation>
    <scope>NUCLEOTIDE SEQUENCE [LARGE SCALE GENOMIC DNA]</scope>
    <source>
        <strain evidence="3">CGMCC 1.10971</strain>
    </source>
</reference>